<dbReference type="OrthoDB" id="5152928at2759"/>
<evidence type="ECO:0000313" key="2">
    <source>
        <dbReference type="EMBL" id="KAF2117356.1"/>
    </source>
</evidence>
<dbReference type="AlphaFoldDB" id="A0A6A5ZDP5"/>
<evidence type="ECO:0008006" key="4">
    <source>
        <dbReference type="Google" id="ProtNLM"/>
    </source>
</evidence>
<sequence length="180" mass="18629">MVHYVSLLVSIIAASGLAAAGPVDTRTVKPRYAAPSAPLADGTYIVSNREDGSTAWQLIDAPKSSPRDLPASLFTKRDSEGPNCRGRTVNVNDKNAAQQQLLDLCGGAGFTWSGKSIVKASGSAIAYGCDYGGSQTCHSGDLSGFFGALDSSCGVDGAGYYAKHEWKVGYGRDVNGAGIC</sequence>
<name>A0A6A5ZDP5_9PLEO</name>
<protein>
    <recommendedName>
        <fullName evidence="4">Ecp2 effector protein domain-containing protein</fullName>
    </recommendedName>
</protein>
<evidence type="ECO:0000256" key="1">
    <source>
        <dbReference type="SAM" id="SignalP"/>
    </source>
</evidence>
<organism evidence="2 3">
    <name type="scientific">Lophiotrema nucula</name>
    <dbReference type="NCBI Taxonomy" id="690887"/>
    <lineage>
        <taxon>Eukaryota</taxon>
        <taxon>Fungi</taxon>
        <taxon>Dikarya</taxon>
        <taxon>Ascomycota</taxon>
        <taxon>Pezizomycotina</taxon>
        <taxon>Dothideomycetes</taxon>
        <taxon>Pleosporomycetidae</taxon>
        <taxon>Pleosporales</taxon>
        <taxon>Lophiotremataceae</taxon>
        <taxon>Lophiotrema</taxon>
    </lineage>
</organism>
<dbReference type="EMBL" id="ML977319">
    <property type="protein sequence ID" value="KAF2117356.1"/>
    <property type="molecule type" value="Genomic_DNA"/>
</dbReference>
<feature type="chain" id="PRO_5025409517" description="Ecp2 effector protein domain-containing protein" evidence="1">
    <location>
        <begin position="21"/>
        <end position="180"/>
    </location>
</feature>
<accession>A0A6A5ZDP5</accession>
<reference evidence="2" key="1">
    <citation type="journal article" date="2020" name="Stud. Mycol.">
        <title>101 Dothideomycetes genomes: a test case for predicting lifestyles and emergence of pathogens.</title>
        <authorList>
            <person name="Haridas S."/>
            <person name="Albert R."/>
            <person name="Binder M."/>
            <person name="Bloem J."/>
            <person name="Labutti K."/>
            <person name="Salamov A."/>
            <person name="Andreopoulos B."/>
            <person name="Baker S."/>
            <person name="Barry K."/>
            <person name="Bills G."/>
            <person name="Bluhm B."/>
            <person name="Cannon C."/>
            <person name="Castanera R."/>
            <person name="Culley D."/>
            <person name="Daum C."/>
            <person name="Ezra D."/>
            <person name="Gonzalez J."/>
            <person name="Henrissat B."/>
            <person name="Kuo A."/>
            <person name="Liang C."/>
            <person name="Lipzen A."/>
            <person name="Lutzoni F."/>
            <person name="Magnuson J."/>
            <person name="Mondo S."/>
            <person name="Nolan M."/>
            <person name="Ohm R."/>
            <person name="Pangilinan J."/>
            <person name="Park H.-J."/>
            <person name="Ramirez L."/>
            <person name="Alfaro M."/>
            <person name="Sun H."/>
            <person name="Tritt A."/>
            <person name="Yoshinaga Y."/>
            <person name="Zwiers L.-H."/>
            <person name="Turgeon B."/>
            <person name="Goodwin S."/>
            <person name="Spatafora J."/>
            <person name="Crous P."/>
            <person name="Grigoriev I."/>
        </authorList>
    </citation>
    <scope>NUCLEOTIDE SEQUENCE</scope>
    <source>
        <strain evidence="2">CBS 627.86</strain>
    </source>
</reference>
<proteinExistence type="predicted"/>
<feature type="signal peptide" evidence="1">
    <location>
        <begin position="1"/>
        <end position="20"/>
    </location>
</feature>
<gene>
    <name evidence="2" type="ORF">BDV96DRAFT_571950</name>
</gene>
<dbReference type="Proteomes" id="UP000799770">
    <property type="component" value="Unassembled WGS sequence"/>
</dbReference>
<evidence type="ECO:0000313" key="3">
    <source>
        <dbReference type="Proteomes" id="UP000799770"/>
    </source>
</evidence>
<keyword evidence="3" id="KW-1185">Reference proteome</keyword>
<keyword evidence="1" id="KW-0732">Signal</keyword>